<dbReference type="Proteomes" id="UP000032142">
    <property type="component" value="Unassembled WGS sequence"/>
</dbReference>
<protein>
    <submittedName>
        <fullName evidence="1">Putative competence-damage inducible</fullName>
    </submittedName>
</protein>
<accession>A0A0B0PUT8</accession>
<proteinExistence type="predicted"/>
<dbReference type="EMBL" id="KN445707">
    <property type="protein sequence ID" value="KHG28612.1"/>
    <property type="molecule type" value="Genomic_DNA"/>
</dbReference>
<gene>
    <name evidence="1" type="ORF">F383_07224</name>
</gene>
<evidence type="ECO:0000313" key="1">
    <source>
        <dbReference type="EMBL" id="KHG28612.1"/>
    </source>
</evidence>
<evidence type="ECO:0000313" key="2">
    <source>
        <dbReference type="Proteomes" id="UP000032142"/>
    </source>
</evidence>
<name>A0A0B0PUT8_GOSAR</name>
<dbReference type="AlphaFoldDB" id="A0A0B0PUT8"/>
<sequence>MLRILERVTGAHAGTGGRGVAPSMAEYWLKATERIMNNLDCTPELERGLLFLLLGSSRVVTVVGAIRARGGNGIGRGQRAPGRAVGQTEVRQPALVYTTQRREDRDAQDVITGVYPKCRTTRFGKSQKNVLSTPNGRVVDKGMTVCSTRSCGGSSMAMWVTRVIVSLRRIIAVGTPR</sequence>
<organism evidence="1 2">
    <name type="scientific">Gossypium arboreum</name>
    <name type="common">Tree cotton</name>
    <name type="synonym">Gossypium nanking</name>
    <dbReference type="NCBI Taxonomy" id="29729"/>
    <lineage>
        <taxon>Eukaryota</taxon>
        <taxon>Viridiplantae</taxon>
        <taxon>Streptophyta</taxon>
        <taxon>Embryophyta</taxon>
        <taxon>Tracheophyta</taxon>
        <taxon>Spermatophyta</taxon>
        <taxon>Magnoliopsida</taxon>
        <taxon>eudicotyledons</taxon>
        <taxon>Gunneridae</taxon>
        <taxon>Pentapetalae</taxon>
        <taxon>rosids</taxon>
        <taxon>malvids</taxon>
        <taxon>Malvales</taxon>
        <taxon>Malvaceae</taxon>
        <taxon>Malvoideae</taxon>
        <taxon>Gossypium</taxon>
    </lineage>
</organism>
<keyword evidence="2" id="KW-1185">Reference proteome</keyword>
<reference evidence="2" key="1">
    <citation type="submission" date="2014-09" db="EMBL/GenBank/DDBJ databases">
        <authorList>
            <person name="Mudge J."/>
            <person name="Ramaraj T."/>
            <person name="Lindquist I.E."/>
            <person name="Bharti A.K."/>
            <person name="Sundararajan A."/>
            <person name="Cameron C.T."/>
            <person name="Woodward J.E."/>
            <person name="May G.D."/>
            <person name="Brubaker C."/>
            <person name="Broadhvest J."/>
            <person name="Wilkins T.A."/>
        </authorList>
    </citation>
    <scope>NUCLEOTIDE SEQUENCE</scope>
    <source>
        <strain evidence="2">cv. AKA8401</strain>
    </source>
</reference>